<feature type="compositionally biased region" description="Low complexity" evidence="1">
    <location>
        <begin position="29"/>
        <end position="75"/>
    </location>
</feature>
<reference evidence="2" key="1">
    <citation type="submission" date="2018-05" db="EMBL/GenBank/DDBJ databases">
        <authorList>
            <person name="Lanie J.A."/>
            <person name="Ng W.-L."/>
            <person name="Kazmierczak K.M."/>
            <person name="Andrzejewski T.M."/>
            <person name="Davidsen T.M."/>
            <person name="Wayne K.J."/>
            <person name="Tettelin H."/>
            <person name="Glass J.I."/>
            <person name="Rusch D."/>
            <person name="Podicherti R."/>
            <person name="Tsui H.-C.T."/>
            <person name="Winkler M.E."/>
        </authorList>
    </citation>
    <scope>NUCLEOTIDE SEQUENCE</scope>
</reference>
<evidence type="ECO:0000313" key="2">
    <source>
        <dbReference type="EMBL" id="SVA37530.1"/>
    </source>
</evidence>
<organism evidence="2">
    <name type="scientific">marine metagenome</name>
    <dbReference type="NCBI Taxonomy" id="408172"/>
    <lineage>
        <taxon>unclassified sequences</taxon>
        <taxon>metagenomes</taxon>
        <taxon>ecological metagenomes</taxon>
    </lineage>
</organism>
<feature type="region of interest" description="Disordered" evidence="1">
    <location>
        <begin position="27"/>
        <end position="75"/>
    </location>
</feature>
<name>A0A381VB02_9ZZZZ</name>
<protein>
    <submittedName>
        <fullName evidence="2">Uncharacterized protein</fullName>
    </submittedName>
</protein>
<accession>A0A381VB02</accession>
<dbReference type="AlphaFoldDB" id="A0A381VB02"/>
<proteinExistence type="predicted"/>
<sequence length="224" mass="23571">MRSLAVAGIALVLVTFVLFLGTCSRTGDDTPAPTTTTSSSTTSSSTTSSSTTTTLDPTSLGTLPPVEGIGSPTLGSTSSVTTVGLDTVHFGMTAAVAQRAAGTRFTPVTPRGECFLVTPDEAPEGITFWVVEGTVERVDIDTVEIGTRSGGRIGRTEDWIRHAWPDHIQASPLPDGSGNLLAFVPQDESDQEFRIMFQTDGEKVIRMWAGRLPWVAELGGCPVG</sequence>
<dbReference type="EMBL" id="UINC01008334">
    <property type="protein sequence ID" value="SVA37530.1"/>
    <property type="molecule type" value="Genomic_DNA"/>
</dbReference>
<evidence type="ECO:0000256" key="1">
    <source>
        <dbReference type="SAM" id="MobiDB-lite"/>
    </source>
</evidence>
<gene>
    <name evidence="2" type="ORF">METZ01_LOCUS90384</name>
</gene>